<feature type="non-terminal residue" evidence="3">
    <location>
        <position position="1"/>
    </location>
</feature>
<feature type="domain" description="NADP-dependent oxidoreductase" evidence="2">
    <location>
        <begin position="1"/>
        <end position="292"/>
    </location>
</feature>
<dbReference type="GO" id="GO:0016491">
    <property type="term" value="F:oxidoreductase activity"/>
    <property type="evidence" value="ECO:0007669"/>
    <property type="project" value="UniProtKB-KW"/>
</dbReference>
<dbReference type="EMBL" id="MCFE01000360">
    <property type="protein sequence ID" value="ORX90770.1"/>
    <property type="molecule type" value="Genomic_DNA"/>
</dbReference>
<dbReference type="InParanoid" id="A0A1Y1XYE3"/>
<protein>
    <submittedName>
        <fullName evidence="3">Putative oxidoreductase</fullName>
    </submittedName>
</protein>
<organism evidence="3 4">
    <name type="scientific">Basidiobolus meristosporus CBS 931.73</name>
    <dbReference type="NCBI Taxonomy" id="1314790"/>
    <lineage>
        <taxon>Eukaryota</taxon>
        <taxon>Fungi</taxon>
        <taxon>Fungi incertae sedis</taxon>
        <taxon>Zoopagomycota</taxon>
        <taxon>Entomophthoromycotina</taxon>
        <taxon>Basidiobolomycetes</taxon>
        <taxon>Basidiobolales</taxon>
        <taxon>Basidiobolaceae</taxon>
        <taxon>Basidiobolus</taxon>
    </lineage>
</organism>
<dbReference type="InterPro" id="IPR023210">
    <property type="entry name" value="NADP_OxRdtase_dom"/>
</dbReference>
<comment type="caution">
    <text evidence="3">The sequence shown here is derived from an EMBL/GenBank/DDBJ whole genome shotgun (WGS) entry which is preliminary data.</text>
</comment>
<gene>
    <name evidence="3" type="ORF">K493DRAFT_229715</name>
</gene>
<sequence length="306" mass="34102">LGIGAWSWGDKSKWGYSITHSENDLKEAFDELVKRGITFFDTAEKYGKGESERIIGRLLANWSKRPEGQKIIVATKFQPSPWRLRYPSSLFSAIKKSIARLGVKHLDLYQIQGPIHLRSIEVLADALADAVEAGLVKAVGVSNYSINDTARMYDALKKRGIQLATNQIEFSLLRRYPETSGLIRACQEMGVEVLAYSPLGMGRLTGKYSSTKPPPSGRQYGNFSMQDLEPLLNVLKQVSQKYKKTMAQVALNWVICKGAIPIPGAKNLEQAQENCEALGWRLDDSDVDLLDEYTLGGTSSNFWQHG</sequence>
<dbReference type="Gene3D" id="3.20.20.100">
    <property type="entry name" value="NADP-dependent oxidoreductase domain"/>
    <property type="match status" value="1"/>
</dbReference>
<dbReference type="InterPro" id="IPR020471">
    <property type="entry name" value="AKR"/>
</dbReference>
<dbReference type="OrthoDB" id="37537at2759"/>
<dbReference type="SUPFAM" id="SSF51430">
    <property type="entry name" value="NAD(P)-linked oxidoreductase"/>
    <property type="match status" value="1"/>
</dbReference>
<dbReference type="PANTHER" id="PTHR43364:SF4">
    <property type="entry name" value="NAD(P)-LINKED OXIDOREDUCTASE SUPERFAMILY PROTEIN"/>
    <property type="match status" value="1"/>
</dbReference>
<dbReference type="STRING" id="1314790.A0A1Y1XYE3"/>
<keyword evidence="4" id="KW-1185">Reference proteome</keyword>
<dbReference type="InterPro" id="IPR036812">
    <property type="entry name" value="NAD(P)_OxRdtase_dom_sf"/>
</dbReference>
<evidence type="ECO:0000256" key="1">
    <source>
        <dbReference type="ARBA" id="ARBA00023002"/>
    </source>
</evidence>
<dbReference type="PANTHER" id="PTHR43364">
    <property type="entry name" value="NADH-SPECIFIC METHYLGLYOXAL REDUCTASE-RELATED"/>
    <property type="match status" value="1"/>
</dbReference>
<reference evidence="3 4" key="1">
    <citation type="submission" date="2016-07" db="EMBL/GenBank/DDBJ databases">
        <title>Pervasive Adenine N6-methylation of Active Genes in Fungi.</title>
        <authorList>
            <consortium name="DOE Joint Genome Institute"/>
            <person name="Mondo S.J."/>
            <person name="Dannebaum R.O."/>
            <person name="Kuo R.C."/>
            <person name="Labutti K."/>
            <person name="Haridas S."/>
            <person name="Kuo A."/>
            <person name="Salamov A."/>
            <person name="Ahrendt S.R."/>
            <person name="Lipzen A."/>
            <person name="Sullivan W."/>
            <person name="Andreopoulos W.B."/>
            <person name="Clum A."/>
            <person name="Lindquist E."/>
            <person name="Daum C."/>
            <person name="Ramamoorthy G.K."/>
            <person name="Gryganskyi A."/>
            <person name="Culley D."/>
            <person name="Magnuson J.K."/>
            <person name="James T.Y."/>
            <person name="O'Malley M.A."/>
            <person name="Stajich J.E."/>
            <person name="Spatafora J.W."/>
            <person name="Visel A."/>
            <person name="Grigoriev I.V."/>
        </authorList>
    </citation>
    <scope>NUCLEOTIDE SEQUENCE [LARGE SCALE GENOMIC DNA]</scope>
    <source>
        <strain evidence="3 4">CBS 931.73</strain>
    </source>
</reference>
<evidence type="ECO:0000313" key="3">
    <source>
        <dbReference type="EMBL" id="ORX90770.1"/>
    </source>
</evidence>
<dbReference type="Pfam" id="PF00248">
    <property type="entry name" value="Aldo_ket_red"/>
    <property type="match status" value="1"/>
</dbReference>
<dbReference type="InterPro" id="IPR018170">
    <property type="entry name" value="Aldo/ket_reductase_CS"/>
</dbReference>
<keyword evidence="1" id="KW-0560">Oxidoreductase</keyword>
<accession>A0A1Y1XYE3</accession>
<evidence type="ECO:0000313" key="4">
    <source>
        <dbReference type="Proteomes" id="UP000193498"/>
    </source>
</evidence>
<name>A0A1Y1XYE3_9FUNG</name>
<proteinExistence type="predicted"/>
<dbReference type="InterPro" id="IPR050523">
    <property type="entry name" value="AKR_Detox_Biosynth"/>
</dbReference>
<dbReference type="AlphaFoldDB" id="A0A1Y1XYE3"/>
<dbReference type="PROSITE" id="PS00062">
    <property type="entry name" value="ALDOKETO_REDUCTASE_2"/>
    <property type="match status" value="1"/>
</dbReference>
<dbReference type="CDD" id="cd19093">
    <property type="entry name" value="AKR_AtPLR-like"/>
    <property type="match status" value="1"/>
</dbReference>
<dbReference type="PRINTS" id="PR00069">
    <property type="entry name" value="ALDKETRDTASE"/>
</dbReference>
<evidence type="ECO:0000259" key="2">
    <source>
        <dbReference type="Pfam" id="PF00248"/>
    </source>
</evidence>
<dbReference type="Proteomes" id="UP000193498">
    <property type="component" value="Unassembled WGS sequence"/>
</dbReference>